<dbReference type="PROSITE" id="PS51257">
    <property type="entry name" value="PROKAR_LIPOPROTEIN"/>
    <property type="match status" value="1"/>
</dbReference>
<proteinExistence type="predicted"/>
<evidence type="ECO:0000256" key="1">
    <source>
        <dbReference type="SAM" id="SignalP"/>
    </source>
</evidence>
<feature type="chain" id="PRO_5043861016" description="PknH-like extracellular domain-containing protein" evidence="1">
    <location>
        <begin position="29"/>
        <end position="320"/>
    </location>
</feature>
<organism evidence="2">
    <name type="scientific">Streptomyces sp. NBC_00049</name>
    <dbReference type="NCBI Taxonomy" id="2903617"/>
    <lineage>
        <taxon>Bacteria</taxon>
        <taxon>Bacillati</taxon>
        <taxon>Actinomycetota</taxon>
        <taxon>Actinomycetes</taxon>
        <taxon>Kitasatosporales</taxon>
        <taxon>Streptomycetaceae</taxon>
        <taxon>Streptomyces</taxon>
    </lineage>
</organism>
<evidence type="ECO:0000313" key="2">
    <source>
        <dbReference type="EMBL" id="WTU74423.1"/>
    </source>
</evidence>
<protein>
    <recommendedName>
        <fullName evidence="3">PknH-like extracellular domain-containing protein</fullName>
    </recommendedName>
</protein>
<sequence>MPSPRPVRLALTASAAVLTLLLAGCTQAGGGSGGDPGEEPAIGDVPVLLESRTLTYPLAPYVPDARQLALLSEAQDVLVDQCMRRYGFRYELRRKADPAAGDDNVRRYGVSDAAEAARYGYENPRLNRTTKGPQQTLGPNEQLVLYGLEVDPSLPVPMSQEEAETSDVATTVVGGLKVPAGGCLRESNLKLYAPAKDTVDSTVAQGYGLEAFTRSEKDSRVAKAVSSWSACMAKHGHTMRSPLEQPPGIDDSNASGPQAIATAQQDVGCKKETNLVGVWYTVEVAYQQRGIEQNAETLNTVKKQHEERMRLAASLITTGS</sequence>
<reference evidence="2" key="1">
    <citation type="submission" date="2022-10" db="EMBL/GenBank/DDBJ databases">
        <title>The complete genomes of actinobacterial strains from the NBC collection.</title>
        <authorList>
            <person name="Joergensen T.S."/>
            <person name="Alvarez Arevalo M."/>
            <person name="Sterndorff E.B."/>
            <person name="Faurdal D."/>
            <person name="Vuksanovic O."/>
            <person name="Mourched A.-S."/>
            <person name="Charusanti P."/>
            <person name="Shaw S."/>
            <person name="Blin K."/>
            <person name="Weber T."/>
        </authorList>
    </citation>
    <scope>NUCLEOTIDE SEQUENCE</scope>
    <source>
        <strain evidence="2">NBC_00049</strain>
    </source>
</reference>
<evidence type="ECO:0008006" key="3">
    <source>
        <dbReference type="Google" id="ProtNLM"/>
    </source>
</evidence>
<dbReference type="AlphaFoldDB" id="A0AAU2JSI7"/>
<gene>
    <name evidence="2" type="ORF">OG327_14435</name>
</gene>
<keyword evidence="1" id="KW-0732">Signal</keyword>
<accession>A0AAU2JSI7</accession>
<name>A0AAU2JSI7_9ACTN</name>
<dbReference type="EMBL" id="CP108264">
    <property type="protein sequence ID" value="WTU74423.1"/>
    <property type="molecule type" value="Genomic_DNA"/>
</dbReference>
<feature type="signal peptide" evidence="1">
    <location>
        <begin position="1"/>
        <end position="28"/>
    </location>
</feature>